<dbReference type="AlphaFoldDB" id="H8GVL1"/>
<organism evidence="3 4">
    <name type="scientific">Deinococcus gobiensis (strain DSM 21396 / JCM 16679 / CGMCC 1.7299 / I-0)</name>
    <dbReference type="NCBI Taxonomy" id="745776"/>
    <lineage>
        <taxon>Bacteria</taxon>
        <taxon>Thermotogati</taxon>
        <taxon>Deinococcota</taxon>
        <taxon>Deinococci</taxon>
        <taxon>Deinococcales</taxon>
        <taxon>Deinococcaceae</taxon>
        <taxon>Deinococcus</taxon>
    </lineage>
</organism>
<dbReference type="PATRIC" id="fig|745776.4.peg.1692"/>
<dbReference type="PANTHER" id="PTHR45138:SF9">
    <property type="entry name" value="DIGUANYLATE CYCLASE DGCM-RELATED"/>
    <property type="match status" value="1"/>
</dbReference>
<dbReference type="GO" id="GO:0005886">
    <property type="term" value="C:plasma membrane"/>
    <property type="evidence" value="ECO:0007669"/>
    <property type="project" value="TreeGrafter"/>
</dbReference>
<dbReference type="SMART" id="SM00267">
    <property type="entry name" value="GGDEF"/>
    <property type="match status" value="1"/>
</dbReference>
<gene>
    <name evidence="3" type="ordered locus">DGo_CA1646</name>
</gene>
<keyword evidence="4" id="KW-1185">Reference proteome</keyword>
<feature type="region of interest" description="Disordered" evidence="1">
    <location>
        <begin position="125"/>
        <end position="148"/>
    </location>
</feature>
<dbReference type="CDD" id="cd01949">
    <property type="entry name" value="GGDEF"/>
    <property type="match status" value="1"/>
</dbReference>
<dbReference type="NCBIfam" id="TIGR00254">
    <property type="entry name" value="GGDEF"/>
    <property type="match status" value="1"/>
</dbReference>
<proteinExistence type="predicted"/>
<feature type="domain" description="GGDEF" evidence="2">
    <location>
        <begin position="1"/>
        <end position="126"/>
    </location>
</feature>
<dbReference type="GO" id="GO:1902201">
    <property type="term" value="P:negative regulation of bacterial-type flagellum-dependent cell motility"/>
    <property type="evidence" value="ECO:0007669"/>
    <property type="project" value="TreeGrafter"/>
</dbReference>
<evidence type="ECO:0000256" key="1">
    <source>
        <dbReference type="SAM" id="MobiDB-lite"/>
    </source>
</evidence>
<dbReference type="GO" id="GO:0043709">
    <property type="term" value="P:cell adhesion involved in single-species biofilm formation"/>
    <property type="evidence" value="ECO:0007669"/>
    <property type="project" value="TreeGrafter"/>
</dbReference>
<dbReference type="PROSITE" id="PS50887">
    <property type="entry name" value="GGDEF"/>
    <property type="match status" value="1"/>
</dbReference>
<dbReference type="Pfam" id="PF00990">
    <property type="entry name" value="GGDEF"/>
    <property type="match status" value="1"/>
</dbReference>
<dbReference type="EMBL" id="CP002191">
    <property type="protein sequence ID" value="AFD25573.1"/>
    <property type="molecule type" value="Genomic_DNA"/>
</dbReference>
<dbReference type="InterPro" id="IPR000160">
    <property type="entry name" value="GGDEF_dom"/>
</dbReference>
<name>H8GVL1_DEIGI</name>
<accession>H8GVL1</accession>
<dbReference type="eggNOG" id="COG3706">
    <property type="taxonomic scope" value="Bacteria"/>
</dbReference>
<evidence type="ECO:0000313" key="3">
    <source>
        <dbReference type="EMBL" id="AFD25573.1"/>
    </source>
</evidence>
<dbReference type="SUPFAM" id="SSF55073">
    <property type="entry name" value="Nucleotide cyclase"/>
    <property type="match status" value="1"/>
</dbReference>
<evidence type="ECO:0000313" key="4">
    <source>
        <dbReference type="Proteomes" id="UP000007575"/>
    </source>
</evidence>
<sequence length="148" mass="15646">MVLLDIDHFKAVNDRYGHQTGDEVLIWTARLLSTGLRGSDVLGRWGGEEFMLLLPYTAPEDAWAVAERLRARLDATPHPEVGAVTVSLGVAGRQAGDDLGRLTVRADTALYAAKHQGRNRTVLVTHAPPDEGGAARGPQGTGSGPGAA</sequence>
<dbReference type="FunFam" id="3.30.70.270:FF:000001">
    <property type="entry name" value="Diguanylate cyclase domain protein"/>
    <property type="match status" value="1"/>
</dbReference>
<feature type="compositionally biased region" description="Gly residues" evidence="1">
    <location>
        <begin position="139"/>
        <end position="148"/>
    </location>
</feature>
<dbReference type="GO" id="GO:0052621">
    <property type="term" value="F:diguanylate cyclase activity"/>
    <property type="evidence" value="ECO:0007669"/>
    <property type="project" value="TreeGrafter"/>
</dbReference>
<dbReference type="Proteomes" id="UP000007575">
    <property type="component" value="Chromosome"/>
</dbReference>
<dbReference type="PANTHER" id="PTHR45138">
    <property type="entry name" value="REGULATORY COMPONENTS OF SENSORY TRANSDUCTION SYSTEM"/>
    <property type="match status" value="1"/>
</dbReference>
<dbReference type="InterPro" id="IPR029787">
    <property type="entry name" value="Nucleotide_cyclase"/>
</dbReference>
<reference evidence="3 4" key="1">
    <citation type="journal article" date="2012" name="PLoS ONE">
        <title>Genome sequence and transcriptome analysis of the radioresistant bacterium Deinococcus gobiensis: insights into the extreme environmental adaptations.</title>
        <authorList>
            <person name="Yuan M."/>
            <person name="Chen M."/>
            <person name="Zhang W."/>
            <person name="Lu W."/>
            <person name="Wang J."/>
            <person name="Yang M."/>
            <person name="Zhao P."/>
            <person name="Tang R."/>
            <person name="Li X."/>
            <person name="Hao Y."/>
            <person name="Zhou Z."/>
            <person name="Zhan Y."/>
            <person name="Yu H."/>
            <person name="Teng C."/>
            <person name="Yan Y."/>
            <person name="Ping S."/>
            <person name="Wang Y."/>
            <person name="Lin M."/>
        </authorList>
    </citation>
    <scope>NUCLEOTIDE SEQUENCE [LARGE SCALE GENOMIC DNA]</scope>
    <source>
        <strain evidence="3 4">I-0</strain>
    </source>
</reference>
<dbReference type="Gene3D" id="3.30.70.270">
    <property type="match status" value="1"/>
</dbReference>
<evidence type="ECO:0000259" key="2">
    <source>
        <dbReference type="PROSITE" id="PS50887"/>
    </source>
</evidence>
<dbReference type="InterPro" id="IPR050469">
    <property type="entry name" value="Diguanylate_Cyclase"/>
</dbReference>
<dbReference type="InterPro" id="IPR043128">
    <property type="entry name" value="Rev_trsase/Diguanyl_cyclase"/>
</dbReference>
<dbReference type="HOGENOM" id="CLU_000445_11_16_0"/>
<dbReference type="STRING" id="745776.DGo_CA1646"/>
<dbReference type="KEGG" id="dgo:DGo_CA1646"/>
<protein>
    <submittedName>
        <fullName evidence="3">Diguanylate cyclase</fullName>
    </submittedName>
</protein>